<keyword evidence="10" id="KW-1133">Transmembrane helix</keyword>
<feature type="domain" description="RING-type" evidence="14">
    <location>
        <begin position="48"/>
        <end position="90"/>
    </location>
</feature>
<dbReference type="EMBL" id="JAQJAE010000004">
    <property type="protein sequence ID" value="KAJ5598526.1"/>
    <property type="molecule type" value="Genomic_DNA"/>
</dbReference>
<evidence type="ECO:0000256" key="7">
    <source>
        <dbReference type="ARBA" id="ARBA00022771"/>
    </source>
</evidence>
<evidence type="ECO:0000256" key="10">
    <source>
        <dbReference type="ARBA" id="ARBA00022989"/>
    </source>
</evidence>
<sequence>MSVPNESPKKESRLESSQPPDINKKYPPAAQQKTTQSASDVMFSNYVCAICLSIIEDGVQVRGLPCDHAFHVDCVDKWLLWRRPCCPVCKASYQKNLGEV</sequence>
<keyword evidence="11" id="KW-0472">Membrane</keyword>
<evidence type="ECO:0000256" key="2">
    <source>
        <dbReference type="ARBA" id="ARBA00004141"/>
    </source>
</evidence>
<dbReference type="RefSeq" id="XP_056751740.1">
    <property type="nucleotide sequence ID" value="XM_056899664.1"/>
</dbReference>
<evidence type="ECO:0000256" key="11">
    <source>
        <dbReference type="ARBA" id="ARBA00023136"/>
    </source>
</evidence>
<evidence type="ECO:0000259" key="14">
    <source>
        <dbReference type="PROSITE" id="PS50089"/>
    </source>
</evidence>
<keyword evidence="16" id="KW-1185">Reference proteome</keyword>
<feature type="region of interest" description="Disordered" evidence="13">
    <location>
        <begin position="1"/>
        <end position="37"/>
    </location>
</feature>
<dbReference type="GO" id="GO:0016020">
    <property type="term" value="C:membrane"/>
    <property type="evidence" value="ECO:0007669"/>
    <property type="project" value="UniProtKB-SubCell"/>
</dbReference>
<evidence type="ECO:0000256" key="4">
    <source>
        <dbReference type="ARBA" id="ARBA00022679"/>
    </source>
</evidence>
<dbReference type="AlphaFoldDB" id="A0AAD6E0S0"/>
<evidence type="ECO:0000313" key="16">
    <source>
        <dbReference type="Proteomes" id="UP001213799"/>
    </source>
</evidence>
<keyword evidence="5" id="KW-0812">Transmembrane</keyword>
<dbReference type="EC" id="2.3.2.27" evidence="3"/>
<evidence type="ECO:0000256" key="6">
    <source>
        <dbReference type="ARBA" id="ARBA00022723"/>
    </source>
</evidence>
<dbReference type="PROSITE" id="PS50089">
    <property type="entry name" value="ZF_RING_2"/>
    <property type="match status" value="1"/>
</dbReference>
<dbReference type="PANTHER" id="PTHR45977">
    <property type="entry name" value="TARGET OF ERK KINASE MPK-1"/>
    <property type="match status" value="1"/>
</dbReference>
<evidence type="ECO:0000256" key="3">
    <source>
        <dbReference type="ARBA" id="ARBA00012483"/>
    </source>
</evidence>
<dbReference type="Pfam" id="PF13639">
    <property type="entry name" value="zf-RING_2"/>
    <property type="match status" value="1"/>
</dbReference>
<dbReference type="SUPFAM" id="SSF57850">
    <property type="entry name" value="RING/U-box"/>
    <property type="match status" value="1"/>
</dbReference>
<reference evidence="15" key="1">
    <citation type="journal article" date="2023" name="IMA Fungus">
        <title>Comparative genomic study of the Penicillium genus elucidates a diverse pangenome and 15 lateral gene transfer events.</title>
        <authorList>
            <person name="Petersen C."/>
            <person name="Sorensen T."/>
            <person name="Nielsen M.R."/>
            <person name="Sondergaard T.E."/>
            <person name="Sorensen J.L."/>
            <person name="Fitzpatrick D.A."/>
            <person name="Frisvad J.C."/>
            <person name="Nielsen K.L."/>
        </authorList>
    </citation>
    <scope>NUCLEOTIDE SEQUENCE</scope>
    <source>
        <strain evidence="15">IBT 12815</strain>
    </source>
</reference>
<accession>A0AAD6E0S0</accession>
<comment type="caution">
    <text evidence="15">The sequence shown here is derived from an EMBL/GenBank/DDBJ whole genome shotgun (WGS) entry which is preliminary data.</text>
</comment>
<dbReference type="GO" id="GO:0006511">
    <property type="term" value="P:ubiquitin-dependent protein catabolic process"/>
    <property type="evidence" value="ECO:0007669"/>
    <property type="project" value="TreeGrafter"/>
</dbReference>
<dbReference type="GO" id="GO:0061630">
    <property type="term" value="F:ubiquitin protein ligase activity"/>
    <property type="evidence" value="ECO:0007669"/>
    <property type="project" value="UniProtKB-EC"/>
</dbReference>
<evidence type="ECO:0000313" key="15">
    <source>
        <dbReference type="EMBL" id="KAJ5598526.1"/>
    </source>
</evidence>
<keyword evidence="8" id="KW-0833">Ubl conjugation pathway</keyword>
<evidence type="ECO:0000256" key="12">
    <source>
        <dbReference type="PROSITE-ProRule" id="PRU00175"/>
    </source>
</evidence>
<evidence type="ECO:0000256" key="13">
    <source>
        <dbReference type="SAM" id="MobiDB-lite"/>
    </source>
</evidence>
<keyword evidence="9" id="KW-0862">Zinc</keyword>
<keyword evidence="4" id="KW-0808">Transferase</keyword>
<dbReference type="GeneID" id="81589906"/>
<reference evidence="15" key="2">
    <citation type="submission" date="2023-01" db="EMBL/GenBank/DDBJ databases">
        <authorList>
            <person name="Petersen C."/>
        </authorList>
    </citation>
    <scope>NUCLEOTIDE SEQUENCE</scope>
    <source>
        <strain evidence="15">IBT 12815</strain>
    </source>
</reference>
<proteinExistence type="predicted"/>
<protein>
    <recommendedName>
        <fullName evidence="3">RING-type E3 ubiquitin transferase</fullName>
        <ecNumber evidence="3">2.3.2.27</ecNumber>
    </recommendedName>
</protein>
<keyword evidence="7 12" id="KW-0863">Zinc-finger</keyword>
<evidence type="ECO:0000256" key="9">
    <source>
        <dbReference type="ARBA" id="ARBA00022833"/>
    </source>
</evidence>
<organism evidence="15 16">
    <name type="scientific">Penicillium hordei</name>
    <dbReference type="NCBI Taxonomy" id="40994"/>
    <lineage>
        <taxon>Eukaryota</taxon>
        <taxon>Fungi</taxon>
        <taxon>Dikarya</taxon>
        <taxon>Ascomycota</taxon>
        <taxon>Pezizomycotina</taxon>
        <taxon>Eurotiomycetes</taxon>
        <taxon>Eurotiomycetidae</taxon>
        <taxon>Eurotiales</taxon>
        <taxon>Aspergillaceae</taxon>
        <taxon>Penicillium</taxon>
    </lineage>
</organism>
<evidence type="ECO:0000256" key="8">
    <source>
        <dbReference type="ARBA" id="ARBA00022786"/>
    </source>
</evidence>
<dbReference type="InterPro" id="IPR001841">
    <property type="entry name" value="Znf_RING"/>
</dbReference>
<comment type="subcellular location">
    <subcellularLocation>
        <location evidence="2">Membrane</location>
        <topology evidence="2">Multi-pass membrane protein</topology>
    </subcellularLocation>
</comment>
<dbReference type="SMART" id="SM00184">
    <property type="entry name" value="RING"/>
    <property type="match status" value="1"/>
</dbReference>
<comment type="catalytic activity">
    <reaction evidence="1">
        <text>S-ubiquitinyl-[E2 ubiquitin-conjugating enzyme]-L-cysteine + [acceptor protein]-L-lysine = [E2 ubiquitin-conjugating enzyme]-L-cysteine + N(6)-ubiquitinyl-[acceptor protein]-L-lysine.</text>
        <dbReference type="EC" id="2.3.2.27"/>
    </reaction>
</comment>
<evidence type="ECO:0000256" key="5">
    <source>
        <dbReference type="ARBA" id="ARBA00022692"/>
    </source>
</evidence>
<evidence type="ECO:0000256" key="1">
    <source>
        <dbReference type="ARBA" id="ARBA00000900"/>
    </source>
</evidence>
<name>A0AAD6E0S0_9EURO</name>
<dbReference type="GO" id="GO:0016567">
    <property type="term" value="P:protein ubiquitination"/>
    <property type="evidence" value="ECO:0007669"/>
    <property type="project" value="TreeGrafter"/>
</dbReference>
<dbReference type="InterPro" id="IPR013083">
    <property type="entry name" value="Znf_RING/FYVE/PHD"/>
</dbReference>
<gene>
    <name evidence="15" type="ORF">N7537_008610</name>
</gene>
<keyword evidence="6" id="KW-0479">Metal-binding</keyword>
<dbReference type="Proteomes" id="UP001213799">
    <property type="component" value="Unassembled WGS sequence"/>
</dbReference>
<dbReference type="Gene3D" id="3.30.40.10">
    <property type="entry name" value="Zinc/RING finger domain, C3HC4 (zinc finger)"/>
    <property type="match status" value="1"/>
</dbReference>
<dbReference type="PANTHER" id="PTHR45977:SF4">
    <property type="entry name" value="RING-TYPE DOMAIN-CONTAINING PROTEIN"/>
    <property type="match status" value="1"/>
</dbReference>
<dbReference type="GO" id="GO:0008270">
    <property type="term" value="F:zinc ion binding"/>
    <property type="evidence" value="ECO:0007669"/>
    <property type="project" value="UniProtKB-KW"/>
</dbReference>